<feature type="region of interest" description="Disordered" evidence="10">
    <location>
        <begin position="58"/>
        <end position="86"/>
    </location>
</feature>
<keyword evidence="4" id="KW-0964">Secreted</keyword>
<dbReference type="PRINTS" id="PR00711">
    <property type="entry name" value="ANATPEPTIDE"/>
</dbReference>
<keyword evidence="11" id="KW-0732">Signal</keyword>
<dbReference type="GO" id="GO:0005737">
    <property type="term" value="C:cytoplasm"/>
    <property type="evidence" value="ECO:0007669"/>
    <property type="project" value="Ensembl"/>
</dbReference>
<dbReference type="GO" id="GO:0060372">
    <property type="term" value="P:regulation of atrial cardiac muscle cell membrane repolarization"/>
    <property type="evidence" value="ECO:0007669"/>
    <property type="project" value="Ensembl"/>
</dbReference>
<dbReference type="OMA" id="GPWDASD"/>
<dbReference type="GO" id="GO:0032991">
    <property type="term" value="C:protein-containing complex"/>
    <property type="evidence" value="ECO:0007669"/>
    <property type="project" value="Ensembl"/>
</dbReference>
<dbReference type="InterPro" id="IPR030480">
    <property type="entry name" value="Natr_peptide_CS"/>
</dbReference>
<dbReference type="PANTHER" id="PTHR14066">
    <property type="entry name" value="ATRIAL NATRIURETIC FACTOR PRECURSOR"/>
    <property type="match status" value="1"/>
</dbReference>
<gene>
    <name evidence="12" type="primary">NPPA</name>
</gene>
<dbReference type="GO" id="GO:0051427">
    <property type="term" value="F:hormone receptor binding"/>
    <property type="evidence" value="ECO:0007669"/>
    <property type="project" value="Ensembl"/>
</dbReference>
<evidence type="ECO:0000256" key="1">
    <source>
        <dbReference type="ARBA" id="ARBA00004613"/>
    </source>
</evidence>
<dbReference type="GO" id="GO:0007218">
    <property type="term" value="P:neuropeptide signaling pathway"/>
    <property type="evidence" value="ECO:0007669"/>
    <property type="project" value="Ensembl"/>
</dbReference>
<keyword evidence="7" id="KW-0382">Hypotensive agent</keyword>
<dbReference type="GO" id="GO:0005615">
    <property type="term" value="C:extracellular space"/>
    <property type="evidence" value="ECO:0007669"/>
    <property type="project" value="Ensembl"/>
</dbReference>
<keyword evidence="6 9" id="KW-0838">Vasoactive</keyword>
<dbReference type="InterPro" id="IPR050787">
    <property type="entry name" value="Natriuretic_peptide"/>
</dbReference>
<evidence type="ECO:0000256" key="6">
    <source>
        <dbReference type="ARBA" id="ARBA00022858"/>
    </source>
</evidence>
<evidence type="ECO:0000256" key="9">
    <source>
        <dbReference type="RuleBase" id="RU003686"/>
    </source>
</evidence>
<dbReference type="GO" id="GO:0043114">
    <property type="term" value="P:regulation of vascular permeability"/>
    <property type="evidence" value="ECO:0007669"/>
    <property type="project" value="Ensembl"/>
</dbReference>
<dbReference type="PANTHER" id="PTHR14066:SF2">
    <property type="entry name" value="NATRIURETIC PEPTIDES A"/>
    <property type="match status" value="1"/>
</dbReference>
<dbReference type="Proteomes" id="UP000694392">
    <property type="component" value="Unplaced"/>
</dbReference>
<dbReference type="AlphaFoldDB" id="A0A8D0H646"/>
<dbReference type="Ensembl" id="ENSSPUT00000017290.1">
    <property type="protein sequence ID" value="ENSSPUP00000016223.1"/>
    <property type="gene ID" value="ENSSPUG00000012556.1"/>
</dbReference>
<dbReference type="GeneTree" id="ENSGT00940000154513"/>
<proteinExistence type="inferred from homology"/>
<dbReference type="GO" id="GO:0014898">
    <property type="term" value="P:cardiac muscle hypertrophy in response to stress"/>
    <property type="evidence" value="ECO:0007669"/>
    <property type="project" value="Ensembl"/>
</dbReference>
<reference evidence="12" key="2">
    <citation type="submission" date="2025-09" db="UniProtKB">
        <authorList>
            <consortium name="Ensembl"/>
        </authorList>
    </citation>
    <scope>IDENTIFICATION</scope>
</reference>
<dbReference type="GO" id="GO:0060452">
    <property type="term" value="P:positive regulation of cardiac muscle contraction"/>
    <property type="evidence" value="ECO:0007669"/>
    <property type="project" value="Ensembl"/>
</dbReference>
<dbReference type="SMART" id="SM00183">
    <property type="entry name" value="NAT_PEP"/>
    <property type="match status" value="1"/>
</dbReference>
<dbReference type="PROSITE" id="PS00263">
    <property type="entry name" value="NATRIURETIC_PEPTIDE"/>
    <property type="match status" value="1"/>
</dbReference>
<name>A0A8D0H646_SPHPU</name>
<dbReference type="GO" id="GO:0005184">
    <property type="term" value="F:neuropeptide hormone activity"/>
    <property type="evidence" value="ECO:0007669"/>
    <property type="project" value="Ensembl"/>
</dbReference>
<dbReference type="GO" id="GO:0010460">
    <property type="term" value="P:positive regulation of heart rate"/>
    <property type="evidence" value="ECO:0007669"/>
    <property type="project" value="Ensembl"/>
</dbReference>
<accession>A0A8D0H646</accession>
<dbReference type="GO" id="GO:0003085">
    <property type="term" value="P:negative regulation of systemic arterial blood pressure"/>
    <property type="evidence" value="ECO:0007669"/>
    <property type="project" value="TreeGrafter"/>
</dbReference>
<evidence type="ECO:0000256" key="8">
    <source>
        <dbReference type="ARBA" id="ARBA00023157"/>
    </source>
</evidence>
<dbReference type="GO" id="GO:0007168">
    <property type="term" value="P:receptor guanylyl cyclase signaling pathway"/>
    <property type="evidence" value="ECO:0007669"/>
    <property type="project" value="Ensembl"/>
</dbReference>
<dbReference type="GO" id="GO:0036376">
    <property type="term" value="P:sodium ion export across plasma membrane"/>
    <property type="evidence" value="ECO:0007669"/>
    <property type="project" value="Ensembl"/>
</dbReference>
<evidence type="ECO:0000313" key="12">
    <source>
        <dbReference type="Ensembl" id="ENSSPUP00000016223.1"/>
    </source>
</evidence>
<dbReference type="GO" id="GO:0006457">
    <property type="term" value="P:protein folding"/>
    <property type="evidence" value="ECO:0007669"/>
    <property type="project" value="Ensembl"/>
</dbReference>
<dbReference type="GO" id="GO:0006182">
    <property type="term" value="P:cGMP biosynthetic process"/>
    <property type="evidence" value="ECO:0007669"/>
    <property type="project" value="Ensembl"/>
</dbReference>
<dbReference type="GO" id="GO:0019934">
    <property type="term" value="P:cGMP-mediated signaling"/>
    <property type="evidence" value="ECO:0007669"/>
    <property type="project" value="TreeGrafter"/>
</dbReference>
<dbReference type="InterPro" id="IPR000663">
    <property type="entry name" value="Natr_peptide"/>
</dbReference>
<keyword evidence="13" id="KW-1185">Reference proteome</keyword>
<keyword evidence="8" id="KW-1015">Disulfide bond</keyword>
<reference evidence="12" key="1">
    <citation type="submission" date="2025-08" db="UniProtKB">
        <authorList>
            <consortium name="Ensembl"/>
        </authorList>
    </citation>
    <scope>IDENTIFICATION</scope>
</reference>
<sequence>MGSLTSVVLGLPLLLLCLFMKLQEQAKAHPVYSSLTTSELADFKNLLDNLEDKISSEDTEAGLSQGFSEQSEEAPGDALRPLASWDGEYVRPQKEGAFGRSSWEPPEKPPSSLKSKLQVLLNSPRSMRRSSDCFGQRIDRIGSKSGMGCNRNRVRTENSSTEQMWGGVGGGAVTRRERMK</sequence>
<dbReference type="InterPro" id="IPR002407">
    <property type="entry name" value="Natriuretic_peptide_atrial"/>
</dbReference>
<feature type="region of interest" description="Disordered" evidence="10">
    <location>
        <begin position="142"/>
        <end position="180"/>
    </location>
</feature>
<evidence type="ECO:0000256" key="5">
    <source>
        <dbReference type="ARBA" id="ARBA00022702"/>
    </source>
</evidence>
<evidence type="ECO:0000256" key="7">
    <source>
        <dbReference type="ARBA" id="ARBA00022924"/>
    </source>
</evidence>
<dbReference type="Pfam" id="PF00212">
    <property type="entry name" value="ANP"/>
    <property type="match status" value="1"/>
</dbReference>
<evidence type="ECO:0000256" key="10">
    <source>
        <dbReference type="SAM" id="MobiDB-lite"/>
    </source>
</evidence>
<dbReference type="GO" id="GO:0097746">
    <property type="term" value="P:blood vessel diameter maintenance"/>
    <property type="evidence" value="ECO:0007669"/>
    <property type="project" value="UniProtKB-KW"/>
</dbReference>
<dbReference type="GO" id="GO:0030250">
    <property type="term" value="F:guanylate cyclase activator activity"/>
    <property type="evidence" value="ECO:0007669"/>
    <property type="project" value="Ensembl"/>
</dbReference>
<protein>
    <recommendedName>
        <fullName evidence="3">Natriuretic peptides A</fullName>
    </recommendedName>
</protein>
<feature type="signal peptide" evidence="11">
    <location>
        <begin position="1"/>
        <end position="28"/>
    </location>
</feature>
<evidence type="ECO:0000256" key="4">
    <source>
        <dbReference type="ARBA" id="ARBA00022525"/>
    </source>
</evidence>
<evidence type="ECO:0000256" key="11">
    <source>
        <dbReference type="SAM" id="SignalP"/>
    </source>
</evidence>
<organism evidence="12 13">
    <name type="scientific">Sphenodon punctatus</name>
    <name type="common">Tuatara</name>
    <name type="synonym">Hatteria punctata</name>
    <dbReference type="NCBI Taxonomy" id="8508"/>
    <lineage>
        <taxon>Eukaryota</taxon>
        <taxon>Metazoa</taxon>
        <taxon>Chordata</taxon>
        <taxon>Craniata</taxon>
        <taxon>Vertebrata</taxon>
        <taxon>Euteleostomi</taxon>
        <taxon>Lepidosauria</taxon>
        <taxon>Sphenodontia</taxon>
        <taxon>Sphenodontidae</taxon>
        <taxon>Sphenodon</taxon>
    </lineage>
</organism>
<dbReference type="GO" id="GO:0071855">
    <property type="term" value="F:neuropeptide receptor binding"/>
    <property type="evidence" value="ECO:0007669"/>
    <property type="project" value="Ensembl"/>
</dbReference>
<evidence type="ECO:0000256" key="3">
    <source>
        <dbReference type="ARBA" id="ARBA00020078"/>
    </source>
</evidence>
<evidence type="ECO:0000313" key="13">
    <source>
        <dbReference type="Proteomes" id="UP000694392"/>
    </source>
</evidence>
<keyword evidence="5" id="KW-0372">Hormone</keyword>
<evidence type="ECO:0000256" key="2">
    <source>
        <dbReference type="ARBA" id="ARBA00009041"/>
    </source>
</evidence>
<dbReference type="GO" id="GO:1903766">
    <property type="term" value="P:positive regulation of potassium ion export across plasma membrane"/>
    <property type="evidence" value="ECO:0007669"/>
    <property type="project" value="Ensembl"/>
</dbReference>
<comment type="subcellular location">
    <subcellularLocation>
        <location evidence="1 9">Secreted</location>
    </subcellularLocation>
</comment>
<comment type="similarity">
    <text evidence="2 9">Belongs to the natriuretic peptide family.</text>
</comment>
<feature type="chain" id="PRO_5034625445" description="Natriuretic peptides A" evidence="11">
    <location>
        <begin position="29"/>
        <end position="180"/>
    </location>
</feature>